<evidence type="ECO:0000256" key="4">
    <source>
        <dbReference type="ARBA" id="ARBA00023033"/>
    </source>
</evidence>
<dbReference type="PANTHER" id="PTHR42847:SF4">
    <property type="entry name" value="ALKANESULFONATE MONOOXYGENASE-RELATED"/>
    <property type="match status" value="1"/>
</dbReference>
<reference evidence="6 7" key="1">
    <citation type="submission" date="2016-10" db="EMBL/GenBank/DDBJ databases">
        <authorList>
            <person name="de Groot N.N."/>
        </authorList>
    </citation>
    <scope>NUCLEOTIDE SEQUENCE [LARGE SCALE GENOMIC DNA]</scope>
    <source>
        <strain evidence="6 7">CGMCC 4.2022</strain>
    </source>
</reference>
<dbReference type="RefSeq" id="WP_093787310.1">
    <property type="nucleotide sequence ID" value="NZ_FNIE01000014.1"/>
</dbReference>
<dbReference type="Gene3D" id="3.20.20.30">
    <property type="entry name" value="Luciferase-like domain"/>
    <property type="match status" value="1"/>
</dbReference>
<protein>
    <submittedName>
        <fullName evidence="6">Alkanesulfonate monooxygenase</fullName>
    </submittedName>
</protein>
<evidence type="ECO:0000256" key="2">
    <source>
        <dbReference type="ARBA" id="ARBA00022643"/>
    </source>
</evidence>
<accession>A0A1H0NN83</accession>
<proteinExistence type="predicted"/>
<dbReference type="EMBL" id="FNIE01000014">
    <property type="protein sequence ID" value="SDO94018.1"/>
    <property type="molecule type" value="Genomic_DNA"/>
</dbReference>
<dbReference type="PANTHER" id="PTHR42847">
    <property type="entry name" value="ALKANESULFONATE MONOOXYGENASE"/>
    <property type="match status" value="1"/>
</dbReference>
<dbReference type="InterPro" id="IPR050172">
    <property type="entry name" value="SsuD_RutA_monooxygenase"/>
</dbReference>
<gene>
    <name evidence="6" type="ORF">SAMN05216259_114122</name>
</gene>
<evidence type="ECO:0000259" key="5">
    <source>
        <dbReference type="Pfam" id="PF00296"/>
    </source>
</evidence>
<name>A0A1H0NN83_9ACTN</name>
<dbReference type="OrthoDB" id="9814695at2"/>
<dbReference type="SUPFAM" id="SSF51679">
    <property type="entry name" value="Bacterial luciferase-like"/>
    <property type="match status" value="1"/>
</dbReference>
<keyword evidence="1" id="KW-0285">Flavoprotein</keyword>
<keyword evidence="2" id="KW-0288">FMN</keyword>
<dbReference type="Pfam" id="PF00296">
    <property type="entry name" value="Bac_luciferase"/>
    <property type="match status" value="1"/>
</dbReference>
<keyword evidence="4 6" id="KW-0503">Monooxygenase</keyword>
<dbReference type="Proteomes" id="UP000199341">
    <property type="component" value="Unassembled WGS sequence"/>
</dbReference>
<keyword evidence="7" id="KW-1185">Reference proteome</keyword>
<dbReference type="STRING" id="310781.SAMN05216259_114122"/>
<dbReference type="GO" id="GO:0008726">
    <property type="term" value="F:alkanesulfonate monooxygenase activity"/>
    <property type="evidence" value="ECO:0007669"/>
    <property type="project" value="TreeGrafter"/>
</dbReference>
<dbReference type="AlphaFoldDB" id="A0A1H0NN83"/>
<evidence type="ECO:0000256" key="3">
    <source>
        <dbReference type="ARBA" id="ARBA00023002"/>
    </source>
</evidence>
<organism evidence="6 7">
    <name type="scientific">Actinacidiphila guanduensis</name>
    <dbReference type="NCBI Taxonomy" id="310781"/>
    <lineage>
        <taxon>Bacteria</taxon>
        <taxon>Bacillati</taxon>
        <taxon>Actinomycetota</taxon>
        <taxon>Actinomycetes</taxon>
        <taxon>Kitasatosporales</taxon>
        <taxon>Streptomycetaceae</taxon>
        <taxon>Actinacidiphila</taxon>
    </lineage>
</organism>
<evidence type="ECO:0000313" key="7">
    <source>
        <dbReference type="Proteomes" id="UP000199341"/>
    </source>
</evidence>
<keyword evidence="3" id="KW-0560">Oxidoreductase</keyword>
<feature type="domain" description="Luciferase-like" evidence="5">
    <location>
        <begin position="22"/>
        <end position="343"/>
    </location>
</feature>
<dbReference type="InterPro" id="IPR011251">
    <property type="entry name" value="Luciferase-like_dom"/>
</dbReference>
<dbReference type="InterPro" id="IPR036661">
    <property type="entry name" value="Luciferase-like_sf"/>
</dbReference>
<evidence type="ECO:0000256" key="1">
    <source>
        <dbReference type="ARBA" id="ARBA00022630"/>
    </source>
</evidence>
<sequence>MSTTEPEFLWYYVTHDGPYPWEPEGRRDIRLPDVKALATALDSLPYSGALLSTTGHNAWVTATAAATVTRDFRPLVALRPQVTSVTELANIALSFDELFDGRLLINVINSETPIWRQHGIHLENDERYDLHAEYWEVFNRLVAGEKVSYKGRYVEVENAVGNPWLTPRRPHIPLWFSGSSDKALDVAARFADAYLTFSEPLEQLREKLAAVTGRAAALGRTPRLGLRASLVTGETDADAWRKADTLLRATSRATLDRKLGVIAKGGNAGGRSVTQSRVFATLPEAGLEALRAGRLPDSARDLAHDEVLWPGISLLQQGPPMALVGGHATIAARLREYREAGVDIFILDSLPLLEGAYEVAEKILPLVRGA</sequence>
<evidence type="ECO:0000313" key="6">
    <source>
        <dbReference type="EMBL" id="SDO94018.1"/>
    </source>
</evidence>
<dbReference type="GO" id="GO:0046306">
    <property type="term" value="P:alkanesulfonate catabolic process"/>
    <property type="evidence" value="ECO:0007669"/>
    <property type="project" value="TreeGrafter"/>
</dbReference>